<proteinExistence type="predicted"/>
<gene>
    <name evidence="1" type="ORF">AHMF7616_05337</name>
</gene>
<evidence type="ECO:0000313" key="1">
    <source>
        <dbReference type="EMBL" id="RDC58703.1"/>
    </source>
</evidence>
<dbReference type="EMBL" id="QASA01000003">
    <property type="protein sequence ID" value="RDC58703.1"/>
    <property type="molecule type" value="Genomic_DNA"/>
</dbReference>
<reference evidence="1 2" key="1">
    <citation type="submission" date="2018-04" db="EMBL/GenBank/DDBJ databases">
        <title>Adhaeribacter sp. HMF7616 genome sequencing and assembly.</title>
        <authorList>
            <person name="Kang H."/>
            <person name="Kang J."/>
            <person name="Cha I."/>
            <person name="Kim H."/>
            <person name="Joh K."/>
        </authorList>
    </citation>
    <scope>NUCLEOTIDE SEQUENCE [LARGE SCALE GENOMIC DNA]</scope>
    <source>
        <strain evidence="1 2">HMF7616</strain>
    </source>
</reference>
<name>A0A369Q1E4_9BACT</name>
<organism evidence="1 2">
    <name type="scientific">Adhaeribacter pallidiroseus</name>
    <dbReference type="NCBI Taxonomy" id="2072847"/>
    <lineage>
        <taxon>Bacteria</taxon>
        <taxon>Pseudomonadati</taxon>
        <taxon>Bacteroidota</taxon>
        <taxon>Cytophagia</taxon>
        <taxon>Cytophagales</taxon>
        <taxon>Hymenobacteraceae</taxon>
        <taxon>Adhaeribacter</taxon>
    </lineage>
</organism>
<dbReference type="Proteomes" id="UP000253919">
    <property type="component" value="Unassembled WGS sequence"/>
</dbReference>
<dbReference type="InterPro" id="IPR035901">
    <property type="entry name" value="GIY-YIG_endonuc_sf"/>
</dbReference>
<comment type="caution">
    <text evidence="1">The sequence shown here is derived from an EMBL/GenBank/DDBJ whole genome shotgun (WGS) entry which is preliminary data.</text>
</comment>
<accession>A0A369Q1E4</accession>
<sequence length="121" mass="14830">MITLSKLRLEDWYAFHLEMRRYTRQNLLKRGRLLAHTYIVYFIFEGDPQSPNFKPLYIGCTGSFYWRMVKHRRKITPKAKIYIKEFTIKAEALQYEKRCIKAWQPALNIKYNTWWQYDLIG</sequence>
<dbReference type="AlphaFoldDB" id="A0A369Q1E4"/>
<evidence type="ECO:0008006" key="3">
    <source>
        <dbReference type="Google" id="ProtNLM"/>
    </source>
</evidence>
<keyword evidence="2" id="KW-1185">Reference proteome</keyword>
<dbReference type="SUPFAM" id="SSF82771">
    <property type="entry name" value="GIY-YIG endonuclease"/>
    <property type="match status" value="1"/>
</dbReference>
<evidence type="ECO:0000313" key="2">
    <source>
        <dbReference type="Proteomes" id="UP000253919"/>
    </source>
</evidence>
<protein>
    <recommendedName>
        <fullName evidence="3">GIY-YIG domain-containing protein</fullName>
    </recommendedName>
</protein>